<sequence>MVMHRFVPLLALTCLLGVLVGSPATAQEVDESGDRLAVDVAVGFDGVGRGSSWTPVTVSFRPDRPISGELRVQSTNDAFGSTSTTVVPLELVAGAPVALRTVVPPGRVGVTVLEGDEVIASPREQGATQRGLMLVGLLGRGPRPAGPAVTQLPPSTTARWVGVDTDWLDVPRALASLDLLVVEPDQWTTLDEDDRQEIWREVTTAGMTLVLTGQVDDTLLPQPVRMDAPPPDAIVVPATTTDGPDVGAVIVPAGLGRLVLTEADPNNDADVAVWEVITSPRGVLDPLQDGESYDSQPFAAQDLLQSTGNVPEIPAIPFLALFLAGYLLVVGPLVSVVLRRRGRPELAWAAVPVVALVFAAGPLALGGSTEGGSTVTSQVLTWWVDGVGEQRVAAAWRTPTSGRVAATLDGTGWSATAWGGQISNAVVSRTDSATTTSGQLRGGEVAGVIGQRVVDAPAPFDVAATVGSGGITVAVTNRTDETVEDAQLVIGNRRVDLDPIPAGDSVTIADDAGHLQRSRLQLEGFPAEAEQFGVVRQAREDLVVVEEMVVEIGPDGTQTEFAQPMPMPPPGAGFMGPGHGSGLLPAALRLGTPGMVWVVAPASSEGPPVDVDGAQAQEVSAMAAVGTRIRFDGPVDTASPAALLTQVVRSVQGTGEWIGPGEVLGPNQVLRVQLPPIAPETAMAGFMQTFDGGVELWDATARTWRNLPRQFVDVAAAPIASAAGEVWIRMTGQVDGTGIALAPPGVVAGPSPEQGGARGELQPMPMPLETLPAVEPPLPSPAPVPAPTAEVGQ</sequence>
<accession>A0A346Y567</accession>
<feature type="transmembrane region" description="Helical" evidence="2">
    <location>
        <begin position="346"/>
        <end position="365"/>
    </location>
</feature>
<keyword evidence="2" id="KW-0812">Transmembrane</keyword>
<dbReference type="EMBL" id="CP031165">
    <property type="protein sequence ID" value="AXV09614.1"/>
    <property type="molecule type" value="Genomic_DNA"/>
</dbReference>
<organism evidence="4 5">
    <name type="scientific">Euzebya pacifica</name>
    <dbReference type="NCBI Taxonomy" id="1608957"/>
    <lineage>
        <taxon>Bacteria</taxon>
        <taxon>Bacillati</taxon>
        <taxon>Actinomycetota</taxon>
        <taxon>Nitriliruptoria</taxon>
        <taxon>Euzebyales</taxon>
    </lineage>
</organism>
<dbReference type="Proteomes" id="UP000264006">
    <property type="component" value="Chromosome"/>
</dbReference>
<evidence type="ECO:0000256" key="3">
    <source>
        <dbReference type="SAM" id="SignalP"/>
    </source>
</evidence>
<feature type="chain" id="PRO_5016964171" evidence="3">
    <location>
        <begin position="27"/>
        <end position="793"/>
    </location>
</feature>
<reference evidence="4 5" key="1">
    <citation type="submission" date="2018-09" db="EMBL/GenBank/DDBJ databases">
        <title>Complete genome sequence of Euzebya sp. DY32-46 isolated from seawater of Pacific Ocean.</title>
        <authorList>
            <person name="Xu L."/>
            <person name="Wu Y.-H."/>
            <person name="Xu X.-W."/>
        </authorList>
    </citation>
    <scope>NUCLEOTIDE SEQUENCE [LARGE SCALE GENOMIC DNA]</scope>
    <source>
        <strain evidence="4 5">DY32-46</strain>
    </source>
</reference>
<keyword evidence="2" id="KW-1133">Transmembrane helix</keyword>
<evidence type="ECO:0000256" key="2">
    <source>
        <dbReference type="SAM" id="Phobius"/>
    </source>
</evidence>
<keyword evidence="2" id="KW-0472">Membrane</keyword>
<dbReference type="OrthoDB" id="9816865at2"/>
<dbReference type="KEGG" id="euz:DVS28_a4957"/>
<keyword evidence="3" id="KW-0732">Signal</keyword>
<feature type="region of interest" description="Disordered" evidence="1">
    <location>
        <begin position="748"/>
        <end position="793"/>
    </location>
</feature>
<dbReference type="AlphaFoldDB" id="A0A346Y567"/>
<gene>
    <name evidence="4" type="ORF">DVS28_a4957</name>
</gene>
<feature type="compositionally biased region" description="Pro residues" evidence="1">
    <location>
        <begin position="774"/>
        <end position="786"/>
    </location>
</feature>
<evidence type="ECO:0000256" key="1">
    <source>
        <dbReference type="SAM" id="MobiDB-lite"/>
    </source>
</evidence>
<feature type="signal peptide" evidence="3">
    <location>
        <begin position="1"/>
        <end position="26"/>
    </location>
</feature>
<keyword evidence="5" id="KW-1185">Reference proteome</keyword>
<protein>
    <submittedName>
        <fullName evidence="4">Uncharacterized protein</fullName>
    </submittedName>
</protein>
<feature type="transmembrane region" description="Helical" evidence="2">
    <location>
        <begin position="315"/>
        <end position="334"/>
    </location>
</feature>
<evidence type="ECO:0000313" key="4">
    <source>
        <dbReference type="EMBL" id="AXV09614.1"/>
    </source>
</evidence>
<name>A0A346Y567_9ACTN</name>
<evidence type="ECO:0000313" key="5">
    <source>
        <dbReference type="Proteomes" id="UP000264006"/>
    </source>
</evidence>
<proteinExistence type="predicted"/>